<evidence type="ECO:0000313" key="3">
    <source>
        <dbReference type="Proteomes" id="UP000310249"/>
    </source>
</evidence>
<gene>
    <name evidence="2" type="ORF">CWB99_20625</name>
</gene>
<dbReference type="InterPro" id="IPR002913">
    <property type="entry name" value="START_lipid-bd_dom"/>
</dbReference>
<dbReference type="InterPro" id="IPR051213">
    <property type="entry name" value="START_lipid_transfer"/>
</dbReference>
<dbReference type="Gene3D" id="3.30.530.20">
    <property type="match status" value="1"/>
</dbReference>
<evidence type="ECO:0000259" key="1">
    <source>
        <dbReference type="PROSITE" id="PS50848"/>
    </source>
</evidence>
<accession>A0A5S3WG18</accession>
<name>A0A5S3WG18_9GAMM</name>
<dbReference type="OrthoDB" id="5734556at2"/>
<dbReference type="InterPro" id="IPR023393">
    <property type="entry name" value="START-like_dom_sf"/>
</dbReference>
<reference evidence="3" key="2">
    <citation type="submission" date="2019-06" db="EMBL/GenBank/DDBJ databases">
        <title>Co-occurence of chitin degradation, pigmentation and bioactivity in marine Pseudoalteromonas.</title>
        <authorList>
            <person name="Sonnenschein E.C."/>
            <person name="Bech P.K."/>
        </authorList>
    </citation>
    <scope>NUCLEOTIDE SEQUENCE [LARGE SCALE GENOMIC DNA]</scope>
    <source>
        <strain evidence="3">S2676</strain>
    </source>
</reference>
<evidence type="ECO:0000313" key="2">
    <source>
        <dbReference type="EMBL" id="TMP25580.1"/>
    </source>
</evidence>
<feature type="domain" description="START" evidence="1">
    <location>
        <begin position="38"/>
        <end position="189"/>
    </location>
</feature>
<dbReference type="Proteomes" id="UP000310249">
    <property type="component" value="Unassembled WGS sequence"/>
</dbReference>
<organism evidence="2 3">
    <name type="scientific">Pseudoalteromonas rubra</name>
    <dbReference type="NCBI Taxonomy" id="43658"/>
    <lineage>
        <taxon>Bacteria</taxon>
        <taxon>Pseudomonadati</taxon>
        <taxon>Pseudomonadota</taxon>
        <taxon>Gammaproteobacteria</taxon>
        <taxon>Alteromonadales</taxon>
        <taxon>Pseudoalteromonadaceae</taxon>
        <taxon>Pseudoalteromonas</taxon>
    </lineage>
</organism>
<dbReference type="PANTHER" id="PTHR19308:SF14">
    <property type="entry name" value="START DOMAIN-CONTAINING PROTEIN"/>
    <property type="match status" value="1"/>
</dbReference>
<dbReference type="GO" id="GO:0005737">
    <property type="term" value="C:cytoplasm"/>
    <property type="evidence" value="ECO:0007669"/>
    <property type="project" value="UniProtKB-ARBA"/>
</dbReference>
<dbReference type="PANTHER" id="PTHR19308">
    <property type="entry name" value="PHOSPHATIDYLCHOLINE TRANSFER PROTEIN"/>
    <property type="match status" value="1"/>
</dbReference>
<comment type="caution">
    <text evidence="2">The sequence shown here is derived from an EMBL/GenBank/DDBJ whole genome shotgun (WGS) entry which is preliminary data.</text>
</comment>
<reference evidence="2 3" key="1">
    <citation type="submission" date="2018-01" db="EMBL/GenBank/DDBJ databases">
        <authorList>
            <person name="Paulsen S."/>
            <person name="Gram L.K."/>
        </authorList>
    </citation>
    <scope>NUCLEOTIDE SEQUENCE [LARGE SCALE GENOMIC DNA]</scope>
    <source>
        <strain evidence="2 3">S2676</strain>
    </source>
</reference>
<dbReference type="RefSeq" id="WP_138552180.1">
    <property type="nucleotide sequence ID" value="NZ_PNCH01000033.1"/>
</dbReference>
<dbReference type="Pfam" id="PF01852">
    <property type="entry name" value="START"/>
    <property type="match status" value="1"/>
</dbReference>
<proteinExistence type="predicted"/>
<dbReference type="PROSITE" id="PS50848">
    <property type="entry name" value="START"/>
    <property type="match status" value="1"/>
</dbReference>
<dbReference type="SUPFAM" id="SSF55961">
    <property type="entry name" value="Bet v1-like"/>
    <property type="match status" value="1"/>
</dbReference>
<protein>
    <recommendedName>
        <fullName evidence="1">START domain-containing protein</fullName>
    </recommendedName>
</protein>
<dbReference type="EMBL" id="PNCI01000058">
    <property type="protein sequence ID" value="TMP25580.1"/>
    <property type="molecule type" value="Genomic_DNA"/>
</dbReference>
<dbReference type="GO" id="GO:0008289">
    <property type="term" value="F:lipid binding"/>
    <property type="evidence" value="ECO:0007669"/>
    <property type="project" value="InterPro"/>
</dbReference>
<dbReference type="AlphaFoldDB" id="A0A5S3WG18"/>
<sequence>MNPTGDKQGLACLCLLLWLVVYAMRGHSTQTSERWQPWHQSELLSITYHKPFDQPLKIRVTGRWPGISAKSVVNLLNDTERVPLWVKHVSTVTILSRPAANQTRVLTQFDLPWPLRKRDMVTHACLLQLSKESYVLKIRSVSDYPTEQGVIRIQPVMVQWVLTEQDNAVYIDYHISADIQGEAPQWFTDKVALRNTRASFNALYNLLKTHPDSMEPWALIPTNTCPFE</sequence>